<dbReference type="EMBL" id="JALBWM010000036">
    <property type="protein sequence ID" value="MCO1334735.1"/>
    <property type="molecule type" value="Genomic_DNA"/>
</dbReference>
<keyword evidence="3" id="KW-1185">Reference proteome</keyword>
<feature type="region of interest" description="Disordered" evidence="1">
    <location>
        <begin position="1"/>
        <end position="35"/>
    </location>
</feature>
<evidence type="ECO:0000256" key="1">
    <source>
        <dbReference type="SAM" id="MobiDB-lite"/>
    </source>
</evidence>
<reference evidence="2" key="1">
    <citation type="journal article" date="2022" name="Arch. Microbiol.">
        <title>Microbulbifer okhotskensis sp. nov., isolated from a deep bottom sediment of the Okhotsk Sea.</title>
        <authorList>
            <person name="Romanenko L."/>
            <person name="Kurilenko V."/>
            <person name="Otstavnykh N."/>
            <person name="Velansky P."/>
            <person name="Isaeva M."/>
            <person name="Mikhailov V."/>
        </authorList>
    </citation>
    <scope>NUCLEOTIDE SEQUENCE</scope>
    <source>
        <strain evidence="2">OS29</strain>
    </source>
</reference>
<organism evidence="2 3">
    <name type="scientific">Microbulbifer okhotskensis</name>
    <dbReference type="NCBI Taxonomy" id="2926617"/>
    <lineage>
        <taxon>Bacteria</taxon>
        <taxon>Pseudomonadati</taxon>
        <taxon>Pseudomonadota</taxon>
        <taxon>Gammaproteobacteria</taxon>
        <taxon>Cellvibrionales</taxon>
        <taxon>Microbulbiferaceae</taxon>
        <taxon>Microbulbifer</taxon>
    </lineage>
</organism>
<gene>
    <name evidence="2" type="ORF">MO867_10320</name>
</gene>
<protein>
    <submittedName>
        <fullName evidence="2">Replication protein P</fullName>
    </submittedName>
</protein>
<name>A0A9X2EN95_9GAMM</name>
<comment type="caution">
    <text evidence="2">The sequence shown here is derived from an EMBL/GenBank/DDBJ whole genome shotgun (WGS) entry which is preliminary data.</text>
</comment>
<sequence>MAIQKTPTTTPTSAPATDQSATYSQTQTGNTQNQEVLNEKKRAINEVFALFKLNYHNQFSAAFPDTETLHHAKRLWLEALAAFAPQDIMLGAKRAILQSEYLPTVHKMLKLCAAGENGLPEARAAYREACNAPSPKTNFHWSHLAVYHAGRESNWFFLANNPESTAYPVFAEHYRKICERVLKGEQLTAPEQLKLEESPSTPLSKEENTRRLAELRAQLGI</sequence>
<proteinExistence type="predicted"/>
<evidence type="ECO:0000313" key="3">
    <source>
        <dbReference type="Proteomes" id="UP001139028"/>
    </source>
</evidence>
<evidence type="ECO:0000313" key="2">
    <source>
        <dbReference type="EMBL" id="MCO1334735.1"/>
    </source>
</evidence>
<feature type="compositionally biased region" description="Low complexity" evidence="1">
    <location>
        <begin position="1"/>
        <end position="22"/>
    </location>
</feature>
<dbReference type="RefSeq" id="WP_252466347.1">
    <property type="nucleotide sequence ID" value="NZ_JALBWM010000036.1"/>
</dbReference>
<dbReference type="GO" id="GO:0006270">
    <property type="term" value="P:DNA replication initiation"/>
    <property type="evidence" value="ECO:0007669"/>
    <property type="project" value="InterPro"/>
</dbReference>
<dbReference type="Proteomes" id="UP001139028">
    <property type="component" value="Unassembled WGS sequence"/>
</dbReference>
<dbReference type="InterPro" id="IPR009731">
    <property type="entry name" value="P-like"/>
</dbReference>
<dbReference type="Pfam" id="PF06992">
    <property type="entry name" value="Phage_lambda_P"/>
    <property type="match status" value="1"/>
</dbReference>
<feature type="compositionally biased region" description="Polar residues" evidence="1">
    <location>
        <begin position="23"/>
        <end position="35"/>
    </location>
</feature>
<accession>A0A9X2EN95</accession>
<dbReference type="AlphaFoldDB" id="A0A9X2EN95"/>